<keyword evidence="3 11" id="KW-0813">Transport</keyword>
<comment type="subcellular location">
    <subcellularLocation>
        <location evidence="1 11">Cell outer membrane</location>
        <topology evidence="1 11">Multi-pass membrane protein</topology>
    </subcellularLocation>
</comment>
<dbReference type="Gene3D" id="2.170.130.10">
    <property type="entry name" value="TonB-dependent receptor, plug domain"/>
    <property type="match status" value="1"/>
</dbReference>
<evidence type="ECO:0000256" key="3">
    <source>
        <dbReference type="ARBA" id="ARBA00022448"/>
    </source>
</evidence>
<dbReference type="CDD" id="cd01347">
    <property type="entry name" value="ligand_gated_channel"/>
    <property type="match status" value="1"/>
</dbReference>
<dbReference type="InterPro" id="IPR039426">
    <property type="entry name" value="TonB-dep_rcpt-like"/>
</dbReference>
<proteinExistence type="inferred from homology"/>
<protein>
    <submittedName>
        <fullName evidence="16">TonB-dependent receptor plug domain-containing protein</fullName>
    </submittedName>
</protein>
<keyword evidence="10 11" id="KW-0998">Cell outer membrane</keyword>
<name>A0ABW7EME5_9BURK</name>
<comment type="caution">
    <text evidence="16">The sequence shown here is derived from an EMBL/GenBank/DDBJ whole genome shotgun (WGS) entry which is preliminary data.</text>
</comment>
<keyword evidence="7 12" id="KW-0798">TonB box</keyword>
<dbReference type="Pfam" id="PF00593">
    <property type="entry name" value="TonB_dep_Rec_b-barrel"/>
    <property type="match status" value="1"/>
</dbReference>
<dbReference type="RefSeq" id="WP_394470134.1">
    <property type="nucleotide sequence ID" value="NZ_JBIGHY010000002.1"/>
</dbReference>
<evidence type="ECO:0000313" key="16">
    <source>
        <dbReference type="EMBL" id="MFG6414069.1"/>
    </source>
</evidence>
<evidence type="ECO:0000256" key="2">
    <source>
        <dbReference type="ARBA" id="ARBA00009810"/>
    </source>
</evidence>
<evidence type="ECO:0000256" key="12">
    <source>
        <dbReference type="RuleBase" id="RU003357"/>
    </source>
</evidence>
<dbReference type="PROSITE" id="PS52016">
    <property type="entry name" value="TONB_DEPENDENT_REC_3"/>
    <property type="match status" value="1"/>
</dbReference>
<dbReference type="InterPro" id="IPR036942">
    <property type="entry name" value="Beta-barrel_TonB_sf"/>
</dbReference>
<dbReference type="PANTHER" id="PTHR30069:SF29">
    <property type="entry name" value="HEMOGLOBIN AND HEMOGLOBIN-HAPTOGLOBIN-BINDING PROTEIN 1-RELATED"/>
    <property type="match status" value="1"/>
</dbReference>
<accession>A0ABW7EME5</accession>
<dbReference type="SUPFAM" id="SSF56935">
    <property type="entry name" value="Porins"/>
    <property type="match status" value="1"/>
</dbReference>
<comment type="similarity">
    <text evidence="2 11 12">Belongs to the TonB-dependent receptor family.</text>
</comment>
<feature type="chain" id="PRO_5046559553" evidence="13">
    <location>
        <begin position="27"/>
        <end position="703"/>
    </location>
</feature>
<keyword evidence="17" id="KW-1185">Reference proteome</keyword>
<feature type="domain" description="TonB-dependent receptor-like beta-barrel" evidence="14">
    <location>
        <begin position="264"/>
        <end position="669"/>
    </location>
</feature>
<keyword evidence="5 11" id="KW-0812">Transmembrane</keyword>
<feature type="signal peptide" evidence="13">
    <location>
        <begin position="1"/>
        <end position="26"/>
    </location>
</feature>
<dbReference type="Gene3D" id="2.40.170.20">
    <property type="entry name" value="TonB-dependent receptor, beta-barrel domain"/>
    <property type="match status" value="1"/>
</dbReference>
<dbReference type="InterPro" id="IPR000531">
    <property type="entry name" value="Beta-barrel_TonB"/>
</dbReference>
<evidence type="ECO:0000256" key="10">
    <source>
        <dbReference type="ARBA" id="ARBA00023237"/>
    </source>
</evidence>
<sequence length="703" mass="75199">MGLLLRLVVLGSACWTAALPAALAQAAPSEEEELAQVYGDKSTISIATGAPLALRRAPAVASVITAQDIAAMGATDIDQVLATVPGIHVGRNNGGYNPLYVIRGLYSEFNVQTLVLFNGVPMTTMFVGNRGTAWGGLPVANIARVEVIRGPGSALYGADAYAGVINIVTKSAADLDGLELGLRAGSFGSRDAWAQYGGQVGPVSLAAYLRTGRTEGFKETVQADAQTGLDAAFGTQASLAPGPVNTGHDAIDAHVEAQYDRLRVRAGYLLRDNVGTGAGAAGALDPVGRGRNERWMANASLSDISLAPALKLTLTGSFFHFVNRFPQALQLFPPGAFGGSFPQGVRGAPNTWERQLRTAAIASYTGWSGHQWRVGVGHDDLDMYRTQEFKNFTLIDSGPLIGVPMPTPGGQLAEVPADKSFVTPQRRRVSYAYLQDEWSLAPDWTLTAGLRRDHYSDFGSTTNPRMALVWDASLDVTAKLLIGRAFRAPSFSEEYSINNPVIRGNPGLKPETISTAEAVVSWQLGHQAHLQASAFRYNMSDIIRSAPIGGGIAEYNNAGSQRGHGFELELTVDVTRNLRLATHYAYQRAKDLGTGTDAGHAPHQMVFARADWSFDRDWALSGQVKRVAGRARAAGDARPAVDDYTSADLTLRTGLRQTGWDLSVSVRNLFDADIREPSLASTGIPDDLPMAGRALDVQLAYRF</sequence>
<evidence type="ECO:0000256" key="1">
    <source>
        <dbReference type="ARBA" id="ARBA00004571"/>
    </source>
</evidence>
<evidence type="ECO:0000256" key="7">
    <source>
        <dbReference type="ARBA" id="ARBA00023077"/>
    </source>
</evidence>
<evidence type="ECO:0000256" key="5">
    <source>
        <dbReference type="ARBA" id="ARBA00022692"/>
    </source>
</evidence>
<reference evidence="16 17" key="1">
    <citation type="submission" date="2024-09" db="EMBL/GenBank/DDBJ databases">
        <title>Novel species of the genus Pelomonas and Roseateles isolated from streams.</title>
        <authorList>
            <person name="Lu H."/>
        </authorList>
    </citation>
    <scope>NUCLEOTIDE SEQUENCE [LARGE SCALE GENOMIC DNA]</scope>
    <source>
        <strain evidence="16 17">DC23W</strain>
    </source>
</reference>
<evidence type="ECO:0000256" key="13">
    <source>
        <dbReference type="SAM" id="SignalP"/>
    </source>
</evidence>
<dbReference type="PANTHER" id="PTHR30069">
    <property type="entry name" value="TONB-DEPENDENT OUTER MEMBRANE RECEPTOR"/>
    <property type="match status" value="1"/>
</dbReference>
<dbReference type="InterPro" id="IPR037066">
    <property type="entry name" value="Plug_dom_sf"/>
</dbReference>
<keyword evidence="9 16" id="KW-0675">Receptor</keyword>
<organism evidence="16 17">
    <name type="scientific">Pelomonas dachongensis</name>
    <dbReference type="NCBI Taxonomy" id="3299029"/>
    <lineage>
        <taxon>Bacteria</taxon>
        <taxon>Pseudomonadati</taxon>
        <taxon>Pseudomonadota</taxon>
        <taxon>Betaproteobacteria</taxon>
        <taxon>Burkholderiales</taxon>
        <taxon>Sphaerotilaceae</taxon>
        <taxon>Roseateles</taxon>
    </lineage>
</organism>
<keyword evidence="4 11" id="KW-1134">Transmembrane beta strand</keyword>
<evidence type="ECO:0000313" key="17">
    <source>
        <dbReference type="Proteomes" id="UP001606300"/>
    </source>
</evidence>
<dbReference type="Proteomes" id="UP001606300">
    <property type="component" value="Unassembled WGS sequence"/>
</dbReference>
<dbReference type="Pfam" id="PF07715">
    <property type="entry name" value="Plug"/>
    <property type="match status" value="1"/>
</dbReference>
<keyword evidence="8 11" id="KW-0472">Membrane</keyword>
<dbReference type="InterPro" id="IPR012910">
    <property type="entry name" value="Plug_dom"/>
</dbReference>
<evidence type="ECO:0000256" key="11">
    <source>
        <dbReference type="PROSITE-ProRule" id="PRU01360"/>
    </source>
</evidence>
<dbReference type="EMBL" id="JBIGHY010000002">
    <property type="protein sequence ID" value="MFG6414069.1"/>
    <property type="molecule type" value="Genomic_DNA"/>
</dbReference>
<evidence type="ECO:0000259" key="14">
    <source>
        <dbReference type="Pfam" id="PF00593"/>
    </source>
</evidence>
<feature type="domain" description="TonB-dependent receptor plug" evidence="15">
    <location>
        <begin position="54"/>
        <end position="164"/>
    </location>
</feature>
<evidence type="ECO:0000259" key="15">
    <source>
        <dbReference type="Pfam" id="PF07715"/>
    </source>
</evidence>
<evidence type="ECO:0000256" key="8">
    <source>
        <dbReference type="ARBA" id="ARBA00023136"/>
    </source>
</evidence>
<evidence type="ECO:0000256" key="4">
    <source>
        <dbReference type="ARBA" id="ARBA00022452"/>
    </source>
</evidence>
<evidence type="ECO:0000256" key="9">
    <source>
        <dbReference type="ARBA" id="ARBA00023170"/>
    </source>
</evidence>
<gene>
    <name evidence="16" type="ORF">ACG02S_09190</name>
</gene>
<keyword evidence="6 13" id="KW-0732">Signal</keyword>
<evidence type="ECO:0000256" key="6">
    <source>
        <dbReference type="ARBA" id="ARBA00022729"/>
    </source>
</evidence>